<feature type="binding site" evidence="13">
    <location>
        <position position="12"/>
    </location>
    <ligand>
        <name>Mg(2+)</name>
        <dbReference type="ChEBI" id="CHEBI:18420"/>
    </ligand>
</feature>
<proteinExistence type="inferred from homology"/>
<dbReference type="GO" id="GO:0005737">
    <property type="term" value="C:cytoplasm"/>
    <property type="evidence" value="ECO:0007669"/>
    <property type="project" value="TreeGrafter"/>
</dbReference>
<dbReference type="EC" id="3.1.3.3" evidence="3"/>
<comment type="pathway">
    <text evidence="1">Amino-acid biosynthesis; L-serine biosynthesis; L-serine from 3-phospho-D-glycerate: step 3/3.</text>
</comment>
<dbReference type="PANTHER" id="PTHR43344">
    <property type="entry name" value="PHOSPHOSERINE PHOSPHATASE"/>
    <property type="match status" value="1"/>
</dbReference>
<dbReference type="AlphaFoldDB" id="A0A6B1G355"/>
<keyword evidence="6" id="KW-0378">Hydrolase</keyword>
<evidence type="ECO:0000256" key="7">
    <source>
        <dbReference type="ARBA" id="ARBA00022842"/>
    </source>
</evidence>
<sequence length="208" mass="23643">MADSRPRLLASDLEGVLVPEIWIAFAEKTGIEQLRLTTRDVSDYDQLMQMRMKILKERNLRLQDIQEVIATISPLPGAGQFVDWVRERVQFIVLSDTFYEFAKPLMAQLGYPTIFCHSLEVDAAGTITGYRLRLEQSKRKAISAIGDLQFQTLAMGDSYNDIAMLKRADVGVLFDPPVNVTDDYPDLPVVRNYCEARAVIKDWLLDRG</sequence>
<comment type="similarity">
    <text evidence="2">Belongs to the HAD-like hydrolase superfamily. SerB family.</text>
</comment>
<comment type="catalytic activity">
    <reaction evidence="10">
        <text>O-phospho-D-serine + H2O = D-serine + phosphate</text>
        <dbReference type="Rhea" id="RHEA:24873"/>
        <dbReference type="ChEBI" id="CHEBI:15377"/>
        <dbReference type="ChEBI" id="CHEBI:35247"/>
        <dbReference type="ChEBI" id="CHEBI:43474"/>
        <dbReference type="ChEBI" id="CHEBI:58680"/>
        <dbReference type="EC" id="3.1.3.3"/>
    </reaction>
</comment>
<evidence type="ECO:0000256" key="12">
    <source>
        <dbReference type="PIRSR" id="PIRSR611863-2"/>
    </source>
</evidence>
<feature type="binding site" evidence="13">
    <location>
        <position position="157"/>
    </location>
    <ligand>
        <name>Mg(2+)</name>
        <dbReference type="ChEBI" id="CHEBI:18420"/>
    </ligand>
</feature>
<keyword evidence="4" id="KW-0028">Amino-acid biosynthesis</keyword>
<feature type="binding site" evidence="12">
    <location>
        <begin position="95"/>
        <end position="96"/>
    </location>
    <ligand>
        <name>substrate</name>
    </ligand>
</feature>
<evidence type="ECO:0000256" key="2">
    <source>
        <dbReference type="ARBA" id="ARBA00009184"/>
    </source>
</evidence>
<comment type="catalytic activity">
    <reaction evidence="9">
        <text>O-phospho-L-serine + H2O = L-serine + phosphate</text>
        <dbReference type="Rhea" id="RHEA:21208"/>
        <dbReference type="ChEBI" id="CHEBI:15377"/>
        <dbReference type="ChEBI" id="CHEBI:33384"/>
        <dbReference type="ChEBI" id="CHEBI:43474"/>
        <dbReference type="ChEBI" id="CHEBI:57524"/>
        <dbReference type="EC" id="3.1.3.3"/>
    </reaction>
</comment>
<feature type="active site" description="Nucleophile" evidence="11">
    <location>
        <position position="12"/>
    </location>
</feature>
<evidence type="ECO:0000256" key="9">
    <source>
        <dbReference type="ARBA" id="ARBA00048138"/>
    </source>
</evidence>
<feature type="binding site" evidence="12">
    <location>
        <position position="51"/>
    </location>
    <ligand>
        <name>substrate</name>
    </ligand>
</feature>
<dbReference type="PANTHER" id="PTHR43344:SF2">
    <property type="entry name" value="PHOSPHOSERINE PHOSPHATASE"/>
    <property type="match status" value="1"/>
</dbReference>
<dbReference type="InterPro" id="IPR050582">
    <property type="entry name" value="HAD-like_SerB"/>
</dbReference>
<feature type="active site" description="Proton donor" evidence="11">
    <location>
        <position position="14"/>
    </location>
</feature>
<dbReference type="GO" id="GO:0006564">
    <property type="term" value="P:L-serine biosynthetic process"/>
    <property type="evidence" value="ECO:0007669"/>
    <property type="project" value="UniProtKB-KW"/>
</dbReference>
<evidence type="ECO:0000256" key="4">
    <source>
        <dbReference type="ARBA" id="ARBA00022605"/>
    </source>
</evidence>
<evidence type="ECO:0000256" key="11">
    <source>
        <dbReference type="PIRSR" id="PIRSR611863-1"/>
    </source>
</evidence>
<protein>
    <recommendedName>
        <fullName evidence="3">phosphoserine phosphatase</fullName>
        <ecNumber evidence="3">3.1.3.3</ecNumber>
    </recommendedName>
</protein>
<dbReference type="Gene3D" id="3.40.50.1000">
    <property type="entry name" value="HAD superfamily/HAD-like"/>
    <property type="match status" value="1"/>
</dbReference>
<feature type="binding site" evidence="13">
    <location>
        <position position="14"/>
    </location>
    <ligand>
        <name>Mg(2+)</name>
        <dbReference type="ChEBI" id="CHEBI:18420"/>
    </ligand>
</feature>
<dbReference type="InterPro" id="IPR036412">
    <property type="entry name" value="HAD-like_sf"/>
</dbReference>
<reference evidence="14" key="1">
    <citation type="submission" date="2019-09" db="EMBL/GenBank/DDBJ databases">
        <title>Characterisation of the sponge microbiome using genome-centric metagenomics.</title>
        <authorList>
            <person name="Engelberts J.P."/>
            <person name="Robbins S.J."/>
            <person name="De Goeij J.M."/>
            <person name="Aranda M."/>
            <person name="Bell S.C."/>
            <person name="Webster N.S."/>
        </authorList>
    </citation>
    <scope>NUCLEOTIDE SEQUENCE</scope>
    <source>
        <strain evidence="14">SB0675_bin_29</strain>
    </source>
</reference>
<evidence type="ECO:0000313" key="14">
    <source>
        <dbReference type="EMBL" id="MYH62511.1"/>
    </source>
</evidence>
<organism evidence="14">
    <name type="scientific">Caldilineaceae bacterium SB0675_bin_29</name>
    <dbReference type="NCBI Taxonomy" id="2605266"/>
    <lineage>
        <taxon>Bacteria</taxon>
        <taxon>Bacillati</taxon>
        <taxon>Chloroflexota</taxon>
        <taxon>Caldilineae</taxon>
        <taxon>Caldilineales</taxon>
        <taxon>Caldilineaceae</taxon>
    </lineage>
</organism>
<dbReference type="GO" id="GO:0000287">
    <property type="term" value="F:magnesium ion binding"/>
    <property type="evidence" value="ECO:0007669"/>
    <property type="project" value="TreeGrafter"/>
</dbReference>
<dbReference type="GO" id="GO:0016740">
    <property type="term" value="F:transferase activity"/>
    <property type="evidence" value="ECO:0007669"/>
    <property type="project" value="UniProtKB-KW"/>
</dbReference>
<dbReference type="InterPro" id="IPR023214">
    <property type="entry name" value="HAD_sf"/>
</dbReference>
<dbReference type="EMBL" id="VYDA01000445">
    <property type="protein sequence ID" value="MYH62511.1"/>
    <property type="molecule type" value="Genomic_DNA"/>
</dbReference>
<evidence type="ECO:0000256" key="1">
    <source>
        <dbReference type="ARBA" id="ARBA00005135"/>
    </source>
</evidence>
<dbReference type="Pfam" id="PF00702">
    <property type="entry name" value="Hydrolase"/>
    <property type="match status" value="1"/>
</dbReference>
<evidence type="ECO:0000256" key="3">
    <source>
        <dbReference type="ARBA" id="ARBA00012640"/>
    </source>
</evidence>
<comment type="caution">
    <text evidence="14">The sequence shown here is derived from an EMBL/GenBank/DDBJ whole genome shotgun (WGS) entry which is preliminary data.</text>
</comment>
<feature type="binding site" evidence="12">
    <location>
        <position position="138"/>
    </location>
    <ligand>
        <name>substrate</name>
    </ligand>
</feature>
<comment type="cofactor">
    <cofactor evidence="13">
        <name>Mg(2+)</name>
        <dbReference type="ChEBI" id="CHEBI:18420"/>
    </cofactor>
    <text evidence="13">Binds 1 Mg(2+) ion per subunit.</text>
</comment>
<dbReference type="GO" id="GO:0036424">
    <property type="term" value="F:L-phosphoserine phosphatase activity"/>
    <property type="evidence" value="ECO:0007669"/>
    <property type="project" value="TreeGrafter"/>
</dbReference>
<feature type="binding site" evidence="12">
    <location>
        <position position="20"/>
    </location>
    <ligand>
        <name>substrate</name>
    </ligand>
</feature>
<dbReference type="NCBIfam" id="TIGR02137">
    <property type="entry name" value="HSK-PSP"/>
    <property type="match status" value="1"/>
</dbReference>
<dbReference type="SUPFAM" id="SSF56784">
    <property type="entry name" value="HAD-like"/>
    <property type="match status" value="1"/>
</dbReference>
<gene>
    <name evidence="14" type="primary">thrH</name>
    <name evidence="14" type="ORF">F4148_12395</name>
</gene>
<keyword evidence="14" id="KW-0808">Transferase</keyword>
<evidence type="ECO:0000256" key="8">
    <source>
        <dbReference type="ARBA" id="ARBA00023299"/>
    </source>
</evidence>
<dbReference type="NCBIfam" id="NF010109">
    <property type="entry name" value="PRK13582.1"/>
    <property type="match status" value="1"/>
</dbReference>
<evidence type="ECO:0000256" key="13">
    <source>
        <dbReference type="PIRSR" id="PIRSR611863-3"/>
    </source>
</evidence>
<name>A0A6B1G355_9CHLR</name>
<keyword evidence="8" id="KW-0718">Serine biosynthesis</keyword>
<evidence type="ECO:0000256" key="10">
    <source>
        <dbReference type="ARBA" id="ARBA00048523"/>
    </source>
</evidence>
<dbReference type="InterPro" id="IPR011863">
    <property type="entry name" value="HSK-PSP"/>
</dbReference>
<evidence type="ECO:0000256" key="5">
    <source>
        <dbReference type="ARBA" id="ARBA00022723"/>
    </source>
</evidence>
<feature type="binding site" evidence="12">
    <location>
        <position position="160"/>
    </location>
    <ligand>
        <name>substrate</name>
    </ligand>
</feature>
<keyword evidence="7" id="KW-0460">Magnesium</keyword>
<accession>A0A6B1G355</accession>
<keyword evidence="5" id="KW-0479">Metal-binding</keyword>
<dbReference type="Gene3D" id="3.90.1470.10">
    <property type="entry name" value="thrh gene product, domain 2"/>
    <property type="match status" value="1"/>
</dbReference>
<evidence type="ECO:0000256" key="6">
    <source>
        <dbReference type="ARBA" id="ARBA00022801"/>
    </source>
</evidence>